<dbReference type="EMBL" id="CP151767">
    <property type="protein sequence ID" value="WZU68381.2"/>
    <property type="molecule type" value="Genomic_DNA"/>
</dbReference>
<gene>
    <name evidence="2" type="ORF">AABB31_05550</name>
</gene>
<name>A0AAN0MHA6_9RHOB</name>
<evidence type="ECO:0008006" key="4">
    <source>
        <dbReference type="Google" id="ProtNLM"/>
    </source>
</evidence>
<protein>
    <recommendedName>
        <fullName evidence="4">DUF4350 domain-containing protein</fullName>
    </recommendedName>
</protein>
<keyword evidence="3" id="KW-1185">Reference proteome</keyword>
<reference evidence="2" key="1">
    <citation type="submission" date="2024-08" db="EMBL/GenBank/DDBJ databases">
        <title>Phylogenomic analyses of a clade within the roseobacter group suggest taxonomic reassignments of species of the genera Aestuariivita, Citreicella, Loktanella, Nautella, Pelagibaca, Ruegeria, Thalassobius, Thiobacimonas and Tropicibacter, and the proposal o.</title>
        <authorList>
            <person name="Jeon C.O."/>
        </authorList>
    </citation>
    <scope>NUCLEOTIDE SEQUENCE</scope>
    <source>
        <strain evidence="2">SS1-5</strain>
    </source>
</reference>
<accession>A0AAN0MHA6</accession>
<dbReference type="Proteomes" id="UP001470809">
    <property type="component" value="Chromosome"/>
</dbReference>
<keyword evidence="1" id="KW-0472">Membrane</keyword>
<feature type="transmembrane region" description="Helical" evidence="1">
    <location>
        <begin position="281"/>
        <end position="302"/>
    </location>
</feature>
<dbReference type="KEGG" id="yrh:AABB31_05550"/>
<evidence type="ECO:0000256" key="1">
    <source>
        <dbReference type="SAM" id="Phobius"/>
    </source>
</evidence>
<keyword evidence="1" id="KW-1133">Transmembrane helix</keyword>
<evidence type="ECO:0000313" key="2">
    <source>
        <dbReference type="EMBL" id="WZU68381.2"/>
    </source>
</evidence>
<proteinExistence type="predicted"/>
<sequence length="430" mass="47937">MGDAKSSVVLFGGIIALLALLIYLVTGASNRALDQSPIGTNGLELWLSDNDLRTIRSHRRVALSESEVALRILPLYDINLDWDVEPPTDRTERRAAETQRDIDRAVVIEKMTYVPTMLVLPKWRTGVIELGLLDEQLLISSAIYRRLIGQFELGDLRLQRTGPKLLTTDDGIVLYQPQLFDERSLGRTCRPYLRVPGGVLIARCDPRDAATVYILSDPDFLNNHGLALGQNAEQALAVVSGIVGDHPGTTLLDVSTQIVLSINEEDARQIRPRTTEDVSRFFSYPFSLIWLGAGFCFVILLWRGLVRFGPPRRVDDGRITASKTASIEAKGYLMRLAGDDLALLREYVADKMTALARDIMGKHAGIAQPRLIRRLHDIAPNATPALENALARLDQMHAGTPAADLDRLAETFEQTHRRIRDELGHVSRRR</sequence>
<organism evidence="2 3">
    <name type="scientific">Yoonia rhodophyticola</name>
    <dbReference type="NCBI Taxonomy" id="3137370"/>
    <lineage>
        <taxon>Bacteria</taxon>
        <taxon>Pseudomonadati</taxon>
        <taxon>Pseudomonadota</taxon>
        <taxon>Alphaproteobacteria</taxon>
        <taxon>Rhodobacterales</taxon>
        <taxon>Paracoccaceae</taxon>
        <taxon>Yoonia</taxon>
    </lineage>
</organism>
<keyword evidence="1" id="KW-0812">Transmembrane</keyword>
<dbReference type="AlphaFoldDB" id="A0AAN0MHA6"/>
<evidence type="ECO:0000313" key="3">
    <source>
        <dbReference type="Proteomes" id="UP001470809"/>
    </source>
</evidence>
<dbReference type="RefSeq" id="WP_373634857.1">
    <property type="nucleotide sequence ID" value="NZ_CP151767.2"/>
</dbReference>